<dbReference type="SMART" id="SM01091">
    <property type="entry name" value="CorC_HlyC"/>
    <property type="match status" value="1"/>
</dbReference>
<evidence type="ECO:0000256" key="4">
    <source>
        <dbReference type="ARBA" id="ARBA00022519"/>
    </source>
</evidence>
<dbReference type="InterPro" id="IPR016169">
    <property type="entry name" value="FAD-bd_PCMH_sub2"/>
</dbReference>
<evidence type="ECO:0000256" key="7">
    <source>
        <dbReference type="ARBA" id="ARBA00022989"/>
    </source>
</evidence>
<reference evidence="18 19" key="1">
    <citation type="submission" date="2009-10" db="EMBL/GenBank/DDBJ databases">
        <authorList>
            <person name="Weinstock G."/>
            <person name="Sodergren E."/>
            <person name="Clifton S."/>
            <person name="Fulton L."/>
            <person name="Fulton B."/>
            <person name="Courtney L."/>
            <person name="Fronick C."/>
            <person name="Harrison M."/>
            <person name="Strong C."/>
            <person name="Farmer C."/>
            <person name="Delahaunty K."/>
            <person name="Markovic C."/>
            <person name="Hall O."/>
            <person name="Minx P."/>
            <person name="Tomlinson C."/>
            <person name="Mitreva M."/>
            <person name="Nelson J."/>
            <person name="Hou S."/>
            <person name="Wollam A."/>
            <person name="Pepin K.H."/>
            <person name="Johnson M."/>
            <person name="Bhonagiri V."/>
            <person name="Nash W.E."/>
            <person name="Warren W."/>
            <person name="Chinwalla A."/>
            <person name="Mardis E.R."/>
            <person name="Wilson R.K."/>
        </authorList>
    </citation>
    <scope>NUCLEOTIDE SEQUENCE [LARGE SCALE GENOMIC DNA]</scope>
    <source>
        <strain evidence="19">ATCC 25996 / DSM 4631 / NCTC 10774 / M26</strain>
    </source>
</reference>
<keyword evidence="6" id="KW-0677">Repeat</keyword>
<accession>D3A078</accession>
<dbReference type="PROSITE" id="PS51846">
    <property type="entry name" value="CNNM"/>
    <property type="match status" value="1"/>
</dbReference>
<dbReference type="Pfam" id="PF00571">
    <property type="entry name" value="CBS"/>
    <property type="match status" value="1"/>
</dbReference>
<evidence type="ECO:0000256" key="9">
    <source>
        <dbReference type="ARBA" id="ARBA00023136"/>
    </source>
</evidence>
<dbReference type="InterPro" id="IPR005170">
    <property type="entry name" value="Transptr-assoc_dom"/>
</dbReference>
<dbReference type="eggNOG" id="COG1253">
    <property type="taxonomic scope" value="Bacteria"/>
</dbReference>
<feature type="domain" description="CBS" evidence="16">
    <location>
        <begin position="311"/>
        <end position="369"/>
    </location>
</feature>
<keyword evidence="4" id="KW-0997">Cell inner membrane</keyword>
<keyword evidence="5 14" id="KW-0812">Transmembrane</keyword>
<dbReference type="STRING" id="546266.NEIMUCOT_06313"/>
<comment type="subcellular location">
    <subcellularLocation>
        <location evidence="1">Cell inner membrane</location>
        <topology evidence="1">Multi-pass membrane protein</topology>
    </subcellularLocation>
</comment>
<evidence type="ECO:0000259" key="16">
    <source>
        <dbReference type="PROSITE" id="PS51371"/>
    </source>
</evidence>
<dbReference type="SUPFAM" id="SSF56176">
    <property type="entry name" value="FAD-binding/transporter-associated domain-like"/>
    <property type="match status" value="1"/>
</dbReference>
<feature type="transmembrane region" description="Helical" evidence="15">
    <location>
        <begin position="34"/>
        <end position="56"/>
    </location>
</feature>
<comment type="function">
    <text evidence="10">Involved in cadaverine and putrescine tolerance in stationary phase. May facilitate the efflux of both cadaverine and putrescine from the cytoplasm, reducing potentially toxic levels under certain stress conditions.</text>
</comment>
<evidence type="ECO:0000259" key="17">
    <source>
        <dbReference type="PROSITE" id="PS51846"/>
    </source>
</evidence>
<feature type="domain" description="CNNM transmembrane" evidence="17">
    <location>
        <begin position="27"/>
        <end position="226"/>
    </location>
</feature>
<evidence type="ECO:0000256" key="11">
    <source>
        <dbReference type="ARBA" id="ARBA00038280"/>
    </source>
</evidence>
<evidence type="ECO:0000256" key="14">
    <source>
        <dbReference type="PROSITE-ProRule" id="PRU01193"/>
    </source>
</evidence>
<dbReference type="InterPro" id="IPR044751">
    <property type="entry name" value="Ion_transp-like_CBS"/>
</dbReference>
<dbReference type="Gene3D" id="3.10.580.10">
    <property type="entry name" value="CBS-domain"/>
    <property type="match status" value="1"/>
</dbReference>
<dbReference type="GO" id="GO:0005886">
    <property type="term" value="C:plasma membrane"/>
    <property type="evidence" value="ECO:0007669"/>
    <property type="project" value="UniProtKB-SubCell"/>
</dbReference>
<dbReference type="InterPro" id="IPR000644">
    <property type="entry name" value="CBS_dom"/>
</dbReference>
<dbReference type="PROSITE" id="PS51371">
    <property type="entry name" value="CBS"/>
    <property type="match status" value="1"/>
</dbReference>
<keyword evidence="9 14" id="KW-0472">Membrane</keyword>
<evidence type="ECO:0000256" key="3">
    <source>
        <dbReference type="ARBA" id="ARBA00022475"/>
    </source>
</evidence>
<evidence type="ECO:0000256" key="13">
    <source>
        <dbReference type="PROSITE-ProRule" id="PRU00703"/>
    </source>
</evidence>
<evidence type="ECO:0000256" key="1">
    <source>
        <dbReference type="ARBA" id="ARBA00004429"/>
    </source>
</evidence>
<name>D3A078_NEIM2</name>
<dbReference type="PANTHER" id="PTHR22777:SF16">
    <property type="entry name" value="POLYAMINE EXPORT PROTEIN"/>
    <property type="match status" value="1"/>
</dbReference>
<dbReference type="InterPro" id="IPR046342">
    <property type="entry name" value="CBS_dom_sf"/>
</dbReference>
<dbReference type="Pfam" id="PF01595">
    <property type="entry name" value="CNNM"/>
    <property type="match status" value="1"/>
</dbReference>
<evidence type="ECO:0000256" key="6">
    <source>
        <dbReference type="ARBA" id="ARBA00022737"/>
    </source>
</evidence>
<comment type="similarity">
    <text evidence="11">Belongs to the UPF0053 family. PaeA subfamily.</text>
</comment>
<evidence type="ECO:0000256" key="10">
    <source>
        <dbReference type="ARBA" id="ARBA00037177"/>
    </source>
</evidence>
<comment type="caution">
    <text evidence="18">The sequence shown here is derived from an EMBL/GenBank/DDBJ whole genome shotgun (WGS) entry which is preliminary data.</text>
</comment>
<protein>
    <recommendedName>
        <fullName evidence="12">Polyamine export protein</fullName>
    </recommendedName>
</protein>
<keyword evidence="3" id="KW-1003">Cell membrane</keyword>
<evidence type="ECO:0000256" key="15">
    <source>
        <dbReference type="SAM" id="Phobius"/>
    </source>
</evidence>
<keyword evidence="8 13" id="KW-0129">CBS domain</keyword>
<evidence type="ECO:0000313" key="19">
    <source>
        <dbReference type="Proteomes" id="UP000003344"/>
    </source>
</evidence>
<gene>
    <name evidence="18" type="ORF">NEIMUCOT_06313</name>
</gene>
<dbReference type="CDD" id="cd04590">
    <property type="entry name" value="CBS_pair_CorC_HlyC_assoc"/>
    <property type="match status" value="1"/>
</dbReference>
<dbReference type="Gene3D" id="3.30.465.10">
    <property type="match status" value="1"/>
</dbReference>
<keyword evidence="7 14" id="KW-1133">Transmembrane helix</keyword>
<organism evidence="18 19">
    <name type="scientific">Neisseria mucosa (strain ATCC 25996 / DSM 4631 / NCTC 10774 / M26)</name>
    <dbReference type="NCBI Taxonomy" id="546266"/>
    <lineage>
        <taxon>Bacteria</taxon>
        <taxon>Pseudomonadati</taxon>
        <taxon>Pseudomonadota</taxon>
        <taxon>Betaproteobacteria</taxon>
        <taxon>Neisseriales</taxon>
        <taxon>Neisseriaceae</taxon>
        <taxon>Neisseria</taxon>
    </lineage>
</organism>
<evidence type="ECO:0000256" key="5">
    <source>
        <dbReference type="ARBA" id="ARBA00022692"/>
    </source>
</evidence>
<evidence type="ECO:0000256" key="12">
    <source>
        <dbReference type="ARBA" id="ARBA00039818"/>
    </source>
</evidence>
<dbReference type="InterPro" id="IPR036318">
    <property type="entry name" value="FAD-bd_PCMH-like_sf"/>
</dbReference>
<proteinExistence type="inferred from homology"/>
<evidence type="ECO:0000313" key="18">
    <source>
        <dbReference type="EMBL" id="EFC87281.1"/>
    </source>
</evidence>
<feature type="transmembrane region" description="Helical" evidence="15">
    <location>
        <begin position="170"/>
        <end position="191"/>
    </location>
</feature>
<dbReference type="AlphaFoldDB" id="D3A078"/>
<sequence>MFDYKKVVRIFQTTFDVKIALPKHTPFFMNILEALLLLCLLIVISAFVSCSELALASARKIKLQVMAKDGGDTRALDVLNMQQQPGSFITVVQIGLNAVAILAGIVGEAAVRPYFGGLLENAGSWGSTAASLLTFALVTGSFILIADLMPKRMAMTHPEAVAVRIVRPMMFLIFILKPVVWIFDGMANAIFKLFKISTVRQEQLTSEDIYAVVDAGAQAGVLKQQEHYLIENIFDMQARTVTSTMSTREYIAYFDKNDGSDTVLAIMSEKPHNKFLVCDGDLERVIGYIESHTLLTLFLKEKDVRLTDKRVLRKALFIPDTLSLYDVLETFKTSGEDFAVVVNEYALVVGVVTLKDVMSIVMGELVNTEEEPQIIRRTEDTWLVDGATPLADVMRALDIEEFPNSENYETIAGFMMYSLRKIPKRTDFLVYAGYKFEIIDTENLKIDQLLVSKQGEDVVSR</sequence>
<dbReference type="Proteomes" id="UP000003344">
    <property type="component" value="Unassembled WGS sequence"/>
</dbReference>
<dbReference type="InterPro" id="IPR002550">
    <property type="entry name" value="CNNM"/>
</dbReference>
<keyword evidence="2" id="KW-0813">Transport</keyword>
<dbReference type="SUPFAM" id="SSF54631">
    <property type="entry name" value="CBS-domain pair"/>
    <property type="match status" value="1"/>
</dbReference>
<feature type="transmembrane region" description="Helical" evidence="15">
    <location>
        <begin position="88"/>
        <end position="107"/>
    </location>
</feature>
<evidence type="ECO:0000256" key="2">
    <source>
        <dbReference type="ARBA" id="ARBA00022448"/>
    </source>
</evidence>
<feature type="transmembrane region" description="Helical" evidence="15">
    <location>
        <begin position="127"/>
        <end position="149"/>
    </location>
</feature>
<dbReference type="GO" id="GO:0050660">
    <property type="term" value="F:flavin adenine dinucleotide binding"/>
    <property type="evidence" value="ECO:0007669"/>
    <property type="project" value="InterPro"/>
</dbReference>
<dbReference type="PANTHER" id="PTHR22777">
    <property type="entry name" value="HEMOLYSIN-RELATED"/>
    <property type="match status" value="1"/>
</dbReference>
<dbReference type="EMBL" id="ACDX02000024">
    <property type="protein sequence ID" value="EFC87281.1"/>
    <property type="molecule type" value="Genomic_DNA"/>
</dbReference>
<dbReference type="Pfam" id="PF03471">
    <property type="entry name" value="CorC_HlyC"/>
    <property type="match status" value="1"/>
</dbReference>
<evidence type="ECO:0000256" key="8">
    <source>
        <dbReference type="ARBA" id="ARBA00023122"/>
    </source>
</evidence>